<feature type="region of interest" description="Disordered" evidence="1">
    <location>
        <begin position="1"/>
        <end position="28"/>
    </location>
</feature>
<dbReference type="EMBL" id="QRBI01000106">
    <property type="protein sequence ID" value="RMC13216.1"/>
    <property type="molecule type" value="Genomic_DNA"/>
</dbReference>
<evidence type="ECO:0000256" key="1">
    <source>
        <dbReference type="SAM" id="MobiDB-lite"/>
    </source>
</evidence>
<sequence>MPLRTEVALQPHAESSPTAGIEHGRRQKTAMQPEWLLPSRDHTSIHRPGSKYISHEDHITHGLLESSSAEKDLGVLVDELSMNQYCVLMDKKASGFLGFSRMSIASRLREVILPLYSALVRPHLECSVQFWPLQYRRDLQLLECVQWRATKMIKALKHLFYKERLRGLGLFSLTKR</sequence>
<dbReference type="OrthoDB" id="276744at2759"/>
<evidence type="ECO:0000313" key="2">
    <source>
        <dbReference type="EMBL" id="RMC13216.1"/>
    </source>
</evidence>
<protein>
    <submittedName>
        <fullName evidence="2">Uncharacterized protein</fullName>
    </submittedName>
</protein>
<keyword evidence="3" id="KW-1185">Reference proteome</keyword>
<proteinExistence type="predicted"/>
<evidence type="ECO:0000313" key="3">
    <source>
        <dbReference type="Proteomes" id="UP000269221"/>
    </source>
</evidence>
<reference evidence="2 3" key="1">
    <citation type="submission" date="2018-07" db="EMBL/GenBank/DDBJ databases">
        <title>A high quality draft genome assembly of the barn swallow (H. rustica rustica).</title>
        <authorList>
            <person name="Formenti G."/>
            <person name="Chiara M."/>
            <person name="Poveda L."/>
            <person name="Francoijs K.-J."/>
            <person name="Bonisoli-Alquati A."/>
            <person name="Canova L."/>
            <person name="Gianfranceschi L."/>
            <person name="Horner D.S."/>
            <person name="Saino N."/>
        </authorList>
    </citation>
    <scope>NUCLEOTIDE SEQUENCE [LARGE SCALE GENOMIC DNA]</scope>
    <source>
        <strain evidence="2">Chelidonia</strain>
        <tissue evidence="2">Blood</tissue>
    </source>
</reference>
<dbReference type="STRING" id="333673.A0A3M0KJH7"/>
<name>A0A3M0KJH7_HIRRU</name>
<dbReference type="PANTHER" id="PTHR33332">
    <property type="entry name" value="REVERSE TRANSCRIPTASE DOMAIN-CONTAINING PROTEIN"/>
    <property type="match status" value="1"/>
</dbReference>
<accession>A0A3M0KJH7</accession>
<dbReference type="Proteomes" id="UP000269221">
    <property type="component" value="Unassembled WGS sequence"/>
</dbReference>
<comment type="caution">
    <text evidence="2">The sequence shown here is derived from an EMBL/GenBank/DDBJ whole genome shotgun (WGS) entry which is preliminary data.</text>
</comment>
<gene>
    <name evidence="2" type="ORF">DUI87_10750</name>
</gene>
<organism evidence="2 3">
    <name type="scientific">Hirundo rustica rustica</name>
    <dbReference type="NCBI Taxonomy" id="333673"/>
    <lineage>
        <taxon>Eukaryota</taxon>
        <taxon>Metazoa</taxon>
        <taxon>Chordata</taxon>
        <taxon>Craniata</taxon>
        <taxon>Vertebrata</taxon>
        <taxon>Euteleostomi</taxon>
        <taxon>Archelosauria</taxon>
        <taxon>Archosauria</taxon>
        <taxon>Dinosauria</taxon>
        <taxon>Saurischia</taxon>
        <taxon>Theropoda</taxon>
        <taxon>Coelurosauria</taxon>
        <taxon>Aves</taxon>
        <taxon>Neognathae</taxon>
        <taxon>Neoaves</taxon>
        <taxon>Telluraves</taxon>
        <taxon>Australaves</taxon>
        <taxon>Passeriformes</taxon>
        <taxon>Sylvioidea</taxon>
        <taxon>Hirundinidae</taxon>
        <taxon>Hirundo</taxon>
    </lineage>
</organism>
<dbReference type="AlphaFoldDB" id="A0A3M0KJH7"/>